<reference evidence="1" key="1">
    <citation type="journal article" date="2019" name="PLoS Negl. Trop. Dis.">
        <title>Revisiting the worldwide diversity of Leptospira species in the environment.</title>
        <authorList>
            <person name="Vincent A.T."/>
            <person name="Schiettekatte O."/>
            <person name="Bourhy P."/>
            <person name="Veyrier F.J."/>
            <person name="Picardeau M."/>
        </authorList>
    </citation>
    <scope>NUCLEOTIDE SEQUENCE [LARGE SCALE GENOMIC DNA]</scope>
    <source>
        <strain evidence="1">201702455</strain>
    </source>
</reference>
<proteinExistence type="predicted"/>
<protein>
    <submittedName>
        <fullName evidence="1">Toxin-antitoxin system, antitoxin component</fullName>
    </submittedName>
</protein>
<dbReference type="Proteomes" id="UP000297762">
    <property type="component" value="Unassembled WGS sequence"/>
</dbReference>
<accession>A0A4R9K9F6</accession>
<dbReference type="OrthoDB" id="5297245at2"/>
<keyword evidence="2" id="KW-1185">Reference proteome</keyword>
<sequence length="66" mass="7898">MREEYDFSKGKRGIHSRDVKEFQIPVYLDPQLEEYFKNIAKKKNQDLSSLINTILKKEMELHNSLI</sequence>
<evidence type="ECO:0000313" key="2">
    <source>
        <dbReference type="Proteomes" id="UP000297762"/>
    </source>
</evidence>
<evidence type="ECO:0000313" key="1">
    <source>
        <dbReference type="EMBL" id="TGL63298.1"/>
    </source>
</evidence>
<dbReference type="RefSeq" id="WP_135648387.1">
    <property type="nucleotide sequence ID" value="NZ_RQGF01000012.1"/>
</dbReference>
<gene>
    <name evidence="1" type="ORF">EHQ64_04875</name>
</gene>
<organism evidence="1 2">
    <name type="scientific">Leptospira sarikeiensis</name>
    <dbReference type="NCBI Taxonomy" id="2484943"/>
    <lineage>
        <taxon>Bacteria</taxon>
        <taxon>Pseudomonadati</taxon>
        <taxon>Spirochaetota</taxon>
        <taxon>Spirochaetia</taxon>
        <taxon>Leptospirales</taxon>
        <taxon>Leptospiraceae</taxon>
        <taxon>Leptospira</taxon>
    </lineage>
</organism>
<comment type="caution">
    <text evidence="1">The sequence shown here is derived from an EMBL/GenBank/DDBJ whole genome shotgun (WGS) entry which is preliminary data.</text>
</comment>
<dbReference type="EMBL" id="RQGF01000012">
    <property type="protein sequence ID" value="TGL63298.1"/>
    <property type="molecule type" value="Genomic_DNA"/>
</dbReference>
<dbReference type="AlphaFoldDB" id="A0A4R9K9F6"/>
<name>A0A4R9K9F6_9LEPT</name>